<dbReference type="EMBL" id="WNZW01000004">
    <property type="protein sequence ID" value="MUG46063.1"/>
    <property type="molecule type" value="Genomic_DNA"/>
</dbReference>
<reference evidence="2 3" key="1">
    <citation type="submission" date="2019-11" db="EMBL/GenBank/DDBJ databases">
        <title>Draft genome sequences of five Paenibacillus species of dairy origin.</title>
        <authorList>
            <person name="Olajide A.M."/>
            <person name="Chen S."/>
            <person name="Lapointe G."/>
        </authorList>
    </citation>
    <scope>NUCLEOTIDE SEQUENCE [LARGE SCALE GENOMIC DNA]</scope>
    <source>
        <strain evidence="2 3">12CR55</strain>
    </source>
</reference>
<sequence length="53" mass="6329">MDIIVHGALPYYSQHPRSPIMPLSRKNDDPRKSVRFKDVLHEKMKANRDKQQR</sequence>
<protein>
    <submittedName>
        <fullName evidence="2">Uncharacterized protein</fullName>
    </submittedName>
</protein>
<comment type="caution">
    <text evidence="2">The sequence shown here is derived from an EMBL/GenBank/DDBJ whole genome shotgun (WGS) entry which is preliminary data.</text>
</comment>
<accession>A0A7X3CMW3</accession>
<dbReference type="RefSeq" id="WP_155611462.1">
    <property type="nucleotide sequence ID" value="NZ_WNZW01000004.1"/>
</dbReference>
<dbReference type="Proteomes" id="UP000447876">
    <property type="component" value="Unassembled WGS sequence"/>
</dbReference>
<evidence type="ECO:0000313" key="2">
    <source>
        <dbReference type="EMBL" id="MUG46063.1"/>
    </source>
</evidence>
<evidence type="ECO:0000256" key="1">
    <source>
        <dbReference type="SAM" id="MobiDB-lite"/>
    </source>
</evidence>
<feature type="region of interest" description="Disordered" evidence="1">
    <location>
        <begin position="14"/>
        <end position="53"/>
    </location>
</feature>
<proteinExistence type="predicted"/>
<feature type="compositionally biased region" description="Basic and acidic residues" evidence="1">
    <location>
        <begin position="25"/>
        <end position="53"/>
    </location>
</feature>
<gene>
    <name evidence="2" type="ORF">GNP95_13790</name>
</gene>
<evidence type="ECO:0000313" key="3">
    <source>
        <dbReference type="Proteomes" id="UP000447876"/>
    </source>
</evidence>
<name>A0A7X3CMW3_9BACL</name>
<dbReference type="OrthoDB" id="2661048at2"/>
<organism evidence="2 3">
    <name type="scientific">Paenibacillus woosongensis</name>
    <dbReference type="NCBI Taxonomy" id="307580"/>
    <lineage>
        <taxon>Bacteria</taxon>
        <taxon>Bacillati</taxon>
        <taxon>Bacillota</taxon>
        <taxon>Bacilli</taxon>
        <taxon>Bacillales</taxon>
        <taxon>Paenibacillaceae</taxon>
        <taxon>Paenibacillus</taxon>
    </lineage>
</organism>
<dbReference type="AlphaFoldDB" id="A0A7X3CMW3"/>